<evidence type="ECO:0000256" key="1">
    <source>
        <dbReference type="SAM" id="SignalP"/>
    </source>
</evidence>
<evidence type="ECO:0000313" key="2">
    <source>
        <dbReference type="EMBL" id="KEQ12035.1"/>
    </source>
</evidence>
<proteinExistence type="predicted"/>
<name>A0A081N0R2_9GAMM</name>
<accession>A0A081N0R2</accession>
<keyword evidence="1" id="KW-0732">Signal</keyword>
<gene>
    <name evidence="2" type="ORF">GZ77_23415</name>
</gene>
<evidence type="ECO:0000313" key="3">
    <source>
        <dbReference type="Proteomes" id="UP000028006"/>
    </source>
</evidence>
<dbReference type="Proteomes" id="UP000028006">
    <property type="component" value="Unassembled WGS sequence"/>
</dbReference>
<comment type="caution">
    <text evidence="2">The sequence shown here is derived from an EMBL/GenBank/DDBJ whole genome shotgun (WGS) entry which is preliminary data.</text>
</comment>
<dbReference type="RefSeq" id="WP_034879197.1">
    <property type="nucleotide sequence ID" value="NZ_JOKG01000005.1"/>
</dbReference>
<reference evidence="2 3" key="1">
    <citation type="submission" date="2014-06" db="EMBL/GenBank/DDBJ databases">
        <title>Whole Genome Sequences of Three Symbiotic Endozoicomonas Bacteria.</title>
        <authorList>
            <person name="Neave M.J."/>
            <person name="Apprill A."/>
            <person name="Voolstra C.R."/>
        </authorList>
    </citation>
    <scope>NUCLEOTIDE SEQUENCE [LARGE SCALE GENOMIC DNA]</scope>
    <source>
        <strain evidence="2 3">LMG 24815</strain>
    </source>
</reference>
<feature type="signal peptide" evidence="1">
    <location>
        <begin position="1"/>
        <end position="22"/>
    </location>
</feature>
<protein>
    <submittedName>
        <fullName evidence="2">Uncharacterized protein</fullName>
    </submittedName>
</protein>
<keyword evidence="3" id="KW-1185">Reference proteome</keyword>
<dbReference type="AlphaFoldDB" id="A0A081N0R2"/>
<sequence>MKKSVALLIVMFGLFASSKIFANNWLEMPLSKPGQWEQLSFREIPANEVAFIDGTMIIDVNQSSSPVIYPLDQPVNIDEITLNLEVDGRLNLGEQQQGETGADDFVFRLGVVYSGQQQLTGFQKIMAPDWVKRLYQLAPDATGVERIHFFNVYSDDRLANGLRTHPLSELITEQFLFKRSFQPHVLRFKPRDNKKVIALWISSDGDDTDSSYRVTLKDLILTARE</sequence>
<organism evidence="2 3">
    <name type="scientific">Endozoicomonas montiporae</name>
    <dbReference type="NCBI Taxonomy" id="1027273"/>
    <lineage>
        <taxon>Bacteria</taxon>
        <taxon>Pseudomonadati</taxon>
        <taxon>Pseudomonadota</taxon>
        <taxon>Gammaproteobacteria</taxon>
        <taxon>Oceanospirillales</taxon>
        <taxon>Endozoicomonadaceae</taxon>
        <taxon>Endozoicomonas</taxon>
    </lineage>
</organism>
<feature type="chain" id="PRO_5001760456" evidence="1">
    <location>
        <begin position="23"/>
        <end position="225"/>
    </location>
</feature>
<dbReference type="EMBL" id="JOKG01000005">
    <property type="protein sequence ID" value="KEQ12035.1"/>
    <property type="molecule type" value="Genomic_DNA"/>
</dbReference>